<dbReference type="InterPro" id="IPR042855">
    <property type="entry name" value="V_SNARE_CC"/>
</dbReference>
<evidence type="ECO:0000256" key="3">
    <source>
        <dbReference type="PROSITE-ProRule" id="PRU00290"/>
    </source>
</evidence>
<protein>
    <recommendedName>
        <fullName evidence="4">V-SNARE coiled-coil homology domain-containing protein</fullName>
    </recommendedName>
</protein>
<organism evidence="5 6">
    <name type="scientific">Gouania willdenowi</name>
    <name type="common">Blunt-snouted clingfish</name>
    <name type="synonym">Lepadogaster willdenowi</name>
    <dbReference type="NCBI Taxonomy" id="441366"/>
    <lineage>
        <taxon>Eukaryota</taxon>
        <taxon>Metazoa</taxon>
        <taxon>Chordata</taxon>
        <taxon>Craniata</taxon>
        <taxon>Vertebrata</taxon>
        <taxon>Euteleostomi</taxon>
        <taxon>Actinopterygii</taxon>
        <taxon>Neopterygii</taxon>
        <taxon>Teleostei</taxon>
        <taxon>Neoteleostei</taxon>
        <taxon>Acanthomorphata</taxon>
        <taxon>Ovalentaria</taxon>
        <taxon>Blenniimorphae</taxon>
        <taxon>Blenniiformes</taxon>
        <taxon>Gobiesocoidei</taxon>
        <taxon>Gobiesocidae</taxon>
        <taxon>Gobiesocinae</taxon>
        <taxon>Gouania</taxon>
    </lineage>
</organism>
<dbReference type="Proteomes" id="UP000694680">
    <property type="component" value="Chromosome 9"/>
</dbReference>
<keyword evidence="3" id="KW-0175">Coiled coil</keyword>
<evidence type="ECO:0000256" key="1">
    <source>
        <dbReference type="ARBA" id="ARBA00008025"/>
    </source>
</evidence>
<sequence length="94" mass="10607">MIKKCNRKHTTSLQQTQEEVEEVKVIMLDNLNKAKEREGKLGDLEDRANELLEKVRGVPEKLGNLTSQQEVLFMKVWPVQAAPGLLAIKGHGET</sequence>
<evidence type="ECO:0000256" key="2">
    <source>
        <dbReference type="ARBA" id="ARBA00046280"/>
    </source>
</evidence>
<dbReference type="PROSITE" id="PS50892">
    <property type="entry name" value="V_SNARE"/>
    <property type="match status" value="1"/>
</dbReference>
<dbReference type="GO" id="GO:0012505">
    <property type="term" value="C:endomembrane system"/>
    <property type="evidence" value="ECO:0007669"/>
    <property type="project" value="UniProtKB-SubCell"/>
</dbReference>
<reference evidence="5" key="3">
    <citation type="submission" date="2025-09" db="UniProtKB">
        <authorList>
            <consortium name="Ensembl"/>
        </authorList>
    </citation>
    <scope>IDENTIFICATION</scope>
</reference>
<keyword evidence="6" id="KW-1185">Reference proteome</keyword>
<dbReference type="Pfam" id="PF00957">
    <property type="entry name" value="Synaptobrevin"/>
    <property type="match status" value="1"/>
</dbReference>
<comment type="similarity">
    <text evidence="1">Belongs to the synaptobrevin family.</text>
</comment>
<proteinExistence type="inferred from homology"/>
<dbReference type="Gene3D" id="1.20.5.110">
    <property type="match status" value="1"/>
</dbReference>
<comment type="subcellular location">
    <subcellularLocation>
        <location evidence="2">Endomembrane system</location>
        <topology evidence="2">Single-pass type IV membrane protein</topology>
    </subcellularLocation>
</comment>
<dbReference type="SUPFAM" id="SSF58038">
    <property type="entry name" value="SNARE fusion complex"/>
    <property type="match status" value="1"/>
</dbReference>
<reference evidence="5" key="1">
    <citation type="submission" date="2020-06" db="EMBL/GenBank/DDBJ databases">
        <authorList>
            <consortium name="Wellcome Sanger Institute Data Sharing"/>
        </authorList>
    </citation>
    <scope>NUCLEOTIDE SEQUENCE [LARGE SCALE GENOMIC DNA]</scope>
</reference>
<evidence type="ECO:0000313" key="5">
    <source>
        <dbReference type="Ensembl" id="ENSGWIP00000052325.1"/>
    </source>
</evidence>
<evidence type="ECO:0000259" key="4">
    <source>
        <dbReference type="PROSITE" id="PS50892"/>
    </source>
</evidence>
<evidence type="ECO:0000313" key="6">
    <source>
        <dbReference type="Proteomes" id="UP000694680"/>
    </source>
</evidence>
<dbReference type="AlphaFoldDB" id="A0A8C5HZL6"/>
<dbReference type="InterPro" id="IPR001388">
    <property type="entry name" value="Synaptobrevin-like"/>
</dbReference>
<dbReference type="GO" id="GO:0016192">
    <property type="term" value="P:vesicle-mediated transport"/>
    <property type="evidence" value="ECO:0007669"/>
    <property type="project" value="InterPro"/>
</dbReference>
<feature type="domain" description="V-SNARE coiled-coil homology" evidence="4">
    <location>
        <begin position="12"/>
        <end position="69"/>
    </location>
</feature>
<reference evidence="5" key="2">
    <citation type="submission" date="2025-08" db="UniProtKB">
        <authorList>
            <consortium name="Ensembl"/>
        </authorList>
    </citation>
    <scope>IDENTIFICATION</scope>
</reference>
<dbReference type="PRINTS" id="PR00219">
    <property type="entry name" value="SYNAPTOBREVN"/>
</dbReference>
<accession>A0A8C5HZL6</accession>
<dbReference type="GO" id="GO:0016020">
    <property type="term" value="C:membrane"/>
    <property type="evidence" value="ECO:0007669"/>
    <property type="project" value="InterPro"/>
</dbReference>
<dbReference type="Ensembl" id="ENSGWIT00000056475.1">
    <property type="protein sequence ID" value="ENSGWIP00000052325.1"/>
    <property type="gene ID" value="ENSGWIG00000025268.1"/>
</dbReference>
<name>A0A8C5HZL6_GOUWI</name>